<proteinExistence type="predicted"/>
<sequence>MMKKKWAALILTLVLAMTVVLAGCSSKKEPKEALEASAVNAMKMTSYEMKSKVTIKDLQVTSASADNAAASQVMSMLKNAELTIDGVYQNDPQQTEMTLGINLKGDMSMSFNIPMVMTQDKLYVKVPSIPMLPLPEDVVGKFLVLDMKELAEQQGTSFNPDMMNPEKTKKLAGEIMNTLFTEYDGKKYFKDVAVKDANLPDGVDAKQVVQFYVTNDNVKEAADILVNKALPKILDIISKDEYREMLGVNQEDIDDMKKDLNSTDSKDEISKGLNDLKNYLKVNQFEVNTAINKNNFPAYQDAVMNVEMNDPETKDNMKLSLQATSQYSKINEKQTFSIGIPKEADVITMEQLQEKMGATAY</sequence>
<reference evidence="2 3" key="1">
    <citation type="submission" date="2021-03" db="EMBL/GenBank/DDBJ databases">
        <title>Antimicrobial resistance genes in bacteria isolated from Japanese honey, and their potential for conferring macrolide and lincosamide resistance in the American foulbrood pathogen Paenibacillus larvae.</title>
        <authorList>
            <person name="Okamoto M."/>
            <person name="Kumagai M."/>
            <person name="Kanamori H."/>
            <person name="Takamatsu D."/>
        </authorList>
    </citation>
    <scope>NUCLEOTIDE SEQUENCE [LARGE SCALE GENOMIC DNA]</scope>
    <source>
        <strain evidence="2 3">J21TS7</strain>
    </source>
</reference>
<feature type="chain" id="PRO_5047403891" description="Lipoprotein" evidence="1">
    <location>
        <begin position="23"/>
        <end position="361"/>
    </location>
</feature>
<dbReference type="EMBL" id="BORU01000009">
    <property type="protein sequence ID" value="GIO58410.1"/>
    <property type="molecule type" value="Genomic_DNA"/>
</dbReference>
<keyword evidence="1" id="KW-0732">Signal</keyword>
<evidence type="ECO:0000256" key="1">
    <source>
        <dbReference type="SAM" id="SignalP"/>
    </source>
</evidence>
<dbReference type="Proteomes" id="UP000676601">
    <property type="component" value="Unassembled WGS sequence"/>
</dbReference>
<protein>
    <recommendedName>
        <fullName evidence="4">Lipoprotein</fullName>
    </recommendedName>
</protein>
<dbReference type="PROSITE" id="PS51257">
    <property type="entry name" value="PROKAR_LIPOPROTEIN"/>
    <property type="match status" value="1"/>
</dbReference>
<evidence type="ECO:0008006" key="4">
    <source>
        <dbReference type="Google" id="ProtNLM"/>
    </source>
</evidence>
<accession>A0ABQ4LQ94</accession>
<evidence type="ECO:0000313" key="3">
    <source>
        <dbReference type="Proteomes" id="UP000676601"/>
    </source>
</evidence>
<feature type="signal peptide" evidence="1">
    <location>
        <begin position="1"/>
        <end position="22"/>
    </location>
</feature>
<gene>
    <name evidence="2" type="ORF">J21TS7_67280</name>
</gene>
<comment type="caution">
    <text evidence="2">The sequence shown here is derived from an EMBL/GenBank/DDBJ whole genome shotgun (WGS) entry which is preliminary data.</text>
</comment>
<evidence type="ECO:0000313" key="2">
    <source>
        <dbReference type="EMBL" id="GIO58410.1"/>
    </source>
</evidence>
<name>A0ABQ4LQ94_9BACL</name>
<keyword evidence="3" id="KW-1185">Reference proteome</keyword>
<organism evidence="2 3">
    <name type="scientific">Paenibacillus cineris</name>
    <dbReference type="NCBI Taxonomy" id="237530"/>
    <lineage>
        <taxon>Bacteria</taxon>
        <taxon>Bacillati</taxon>
        <taxon>Bacillota</taxon>
        <taxon>Bacilli</taxon>
        <taxon>Bacillales</taxon>
        <taxon>Paenibacillaceae</taxon>
        <taxon>Paenibacillus</taxon>
    </lineage>
</organism>